<keyword evidence="2" id="KW-1185">Reference proteome</keyword>
<accession>A0A2D1U322</accession>
<dbReference type="EMBL" id="CP024091">
    <property type="protein sequence ID" value="ATP56005.1"/>
    <property type="molecule type" value="Genomic_DNA"/>
</dbReference>
<name>A0A2D1U322_9SPHI</name>
<dbReference type="KEGG" id="pgs:CPT03_05795"/>
<dbReference type="AlphaFoldDB" id="A0A2D1U322"/>
<dbReference type="OrthoDB" id="766726at2"/>
<evidence type="ECO:0000313" key="1">
    <source>
        <dbReference type="EMBL" id="ATP56005.1"/>
    </source>
</evidence>
<dbReference type="RefSeq" id="WP_099437947.1">
    <property type="nucleotide sequence ID" value="NZ_CP024091.1"/>
</dbReference>
<gene>
    <name evidence="1" type="ORF">CPT03_05795</name>
</gene>
<reference evidence="1 2" key="1">
    <citation type="submission" date="2017-10" db="EMBL/GenBank/DDBJ databases">
        <title>Whole genome of Pedobacter ginsengisoli T01R-27 isolated from tomato rhizosphere.</title>
        <authorList>
            <person name="Weon H.-Y."/>
            <person name="Lee S.A."/>
            <person name="Sang M.K."/>
            <person name="Song J."/>
        </authorList>
    </citation>
    <scope>NUCLEOTIDE SEQUENCE [LARGE SCALE GENOMIC DNA]</scope>
    <source>
        <strain evidence="1 2">T01R-27</strain>
    </source>
</reference>
<organism evidence="1 2">
    <name type="scientific">Pedobacter ginsengisoli</name>
    <dbReference type="NCBI Taxonomy" id="363852"/>
    <lineage>
        <taxon>Bacteria</taxon>
        <taxon>Pseudomonadati</taxon>
        <taxon>Bacteroidota</taxon>
        <taxon>Sphingobacteriia</taxon>
        <taxon>Sphingobacteriales</taxon>
        <taxon>Sphingobacteriaceae</taxon>
        <taxon>Pedobacter</taxon>
    </lineage>
</organism>
<dbReference type="Proteomes" id="UP000223749">
    <property type="component" value="Chromosome"/>
</dbReference>
<evidence type="ECO:0000313" key="2">
    <source>
        <dbReference type="Proteomes" id="UP000223749"/>
    </source>
</evidence>
<sequence>MTVTVLPIIEPEAIPAAPLAKVMNERLRRLATELKEIHLKELETAEPMFEDLVIYMGYNNKYSIRWKIVNDVPLKIETIVADQCALLGYIKWKSSTLNSFHGK</sequence>
<protein>
    <submittedName>
        <fullName evidence="1">Uncharacterized protein</fullName>
    </submittedName>
</protein>
<proteinExistence type="predicted"/>